<keyword evidence="9" id="KW-1185">Reference proteome</keyword>
<gene>
    <name evidence="8" type="ORF">ACH5RR_019130</name>
</gene>
<keyword evidence="3 5" id="KW-0708">Seed storage protein</keyword>
<sequence>MAGSSLQVVLVLCLLALSSSSCLASRLSQGGQQQQGQFGISQGECNLQNLSPQEPIHTLKHEAGFTEIWDQNNEQLRCAGVSALRHVIQPQGLLLPSFNNAPVIVFVIQGNGVLGTMFPGCPETFQSFQQSEQGGKGKGGQGQGGQSQKFGDQHQKIHQFYRGDVIALPVGVAHWAYNEGNEDVVLVVIHDISNFENQLDPNLRRFFLAGNPQQQQQQEGSWQAGQQQQQQQHQLHQGYNIFRAFDVQILSWAFGINQETAKKLQNENDWRGNIVRVKNKLRLLRPSGQEEQEQTGWSSNGFEETICTMRIKENLANPERADIYTARGGTISTLNSLNLPILKYLQLSAGRGNLRPKAMVAPHWGLNSHSISYIASGNGRVQIVGTSQKAVYDGEVRKGQLLIIPQNFAHVKIAGNEGLEWFTVKTNDRAKTSALVGKTSVLRALPEDVLINAYLLSREEARSVKYNREEVTILSPQFESQSESQQGKTPWSVV</sequence>
<keyword evidence="2 5" id="KW-0758">Storage protein</keyword>
<evidence type="ECO:0000256" key="4">
    <source>
        <dbReference type="ARBA" id="ARBA00023157"/>
    </source>
</evidence>
<evidence type="ECO:0000259" key="7">
    <source>
        <dbReference type="SMART" id="SM00835"/>
    </source>
</evidence>
<evidence type="ECO:0000313" key="9">
    <source>
        <dbReference type="Proteomes" id="UP001630127"/>
    </source>
</evidence>
<comment type="caution">
    <text evidence="8">The sequence shown here is derived from an EMBL/GenBank/DDBJ whole genome shotgun (WGS) entry which is preliminary data.</text>
</comment>
<name>A0ABD2ZNJ1_9GENT</name>
<keyword evidence="5" id="KW-0732">Signal</keyword>
<comment type="similarity">
    <text evidence="1 5">Belongs to the 11S seed storage protein (globulins) family.</text>
</comment>
<dbReference type="PANTHER" id="PTHR31189:SF54">
    <property type="entry name" value="11S GLOBULIN SEED STORAGE PROTEIN 2-LIKE"/>
    <property type="match status" value="1"/>
</dbReference>
<accession>A0ABD2ZNJ1</accession>
<dbReference type="Gene3D" id="2.60.120.10">
    <property type="entry name" value="Jelly Rolls"/>
    <property type="match status" value="2"/>
</dbReference>
<proteinExistence type="inferred from homology"/>
<dbReference type="PRINTS" id="PR00439">
    <property type="entry name" value="11SGLOBULIN"/>
</dbReference>
<dbReference type="CDD" id="cd02243">
    <property type="entry name" value="cupin_11S_legumin_C"/>
    <property type="match status" value="1"/>
</dbReference>
<dbReference type="InterPro" id="IPR006044">
    <property type="entry name" value="11S_seedstore_pln"/>
</dbReference>
<dbReference type="PANTHER" id="PTHR31189">
    <property type="entry name" value="OS03G0336100 PROTEIN-RELATED"/>
    <property type="match status" value="1"/>
</dbReference>
<dbReference type="FunFam" id="2.60.120.10:FF:000073">
    <property type="entry name" value="Glycinin G1"/>
    <property type="match status" value="1"/>
</dbReference>
<feature type="chain" id="PRO_5044533648" description="Cupin type-1 domain-containing protein" evidence="5">
    <location>
        <begin position="25"/>
        <end position="494"/>
    </location>
</feature>
<reference evidence="8 9" key="1">
    <citation type="submission" date="2024-11" db="EMBL/GenBank/DDBJ databases">
        <title>A near-complete genome assembly of Cinchona calisaya.</title>
        <authorList>
            <person name="Lian D.C."/>
            <person name="Zhao X.W."/>
            <person name="Wei L."/>
        </authorList>
    </citation>
    <scope>NUCLEOTIDE SEQUENCE [LARGE SCALE GENOMIC DNA]</scope>
    <source>
        <tissue evidence="8">Nenye</tissue>
    </source>
</reference>
<comment type="subunit">
    <text evidence="5">Hexamer; each subunit is composed of an acidic and a basic chain derived from a single precursor and linked by a disulfide bond.</text>
</comment>
<evidence type="ECO:0000256" key="5">
    <source>
        <dbReference type="RuleBase" id="RU003681"/>
    </source>
</evidence>
<evidence type="ECO:0000256" key="2">
    <source>
        <dbReference type="ARBA" id="ARBA00022761"/>
    </source>
</evidence>
<evidence type="ECO:0000313" key="8">
    <source>
        <dbReference type="EMBL" id="KAL3520981.1"/>
    </source>
</evidence>
<dbReference type="SUPFAM" id="SSF51182">
    <property type="entry name" value="RmlC-like cupins"/>
    <property type="match status" value="1"/>
</dbReference>
<feature type="signal peptide" evidence="5">
    <location>
        <begin position="1"/>
        <end position="24"/>
    </location>
</feature>
<feature type="region of interest" description="Disordered" evidence="6">
    <location>
        <begin position="125"/>
        <end position="152"/>
    </location>
</feature>
<dbReference type="Pfam" id="PF00190">
    <property type="entry name" value="Cupin_1"/>
    <property type="match status" value="2"/>
</dbReference>
<dbReference type="InterPro" id="IPR011051">
    <property type="entry name" value="RmlC_Cupin_sf"/>
</dbReference>
<dbReference type="CDD" id="cd02242">
    <property type="entry name" value="cupin_11S_legumin_N"/>
    <property type="match status" value="1"/>
</dbReference>
<keyword evidence="4 5" id="KW-1015">Disulfide bond</keyword>
<dbReference type="AlphaFoldDB" id="A0ABD2ZNJ1"/>
<feature type="domain" description="Cupin type-1" evidence="7">
    <location>
        <begin position="313"/>
        <end position="462"/>
    </location>
</feature>
<feature type="domain" description="Cupin type-1" evidence="7">
    <location>
        <begin position="48"/>
        <end position="262"/>
    </location>
</feature>
<dbReference type="InterPro" id="IPR022379">
    <property type="entry name" value="11S_seedstore_CS"/>
</dbReference>
<dbReference type="InterPro" id="IPR014710">
    <property type="entry name" value="RmlC-like_jellyroll"/>
</dbReference>
<evidence type="ECO:0000256" key="6">
    <source>
        <dbReference type="SAM" id="MobiDB-lite"/>
    </source>
</evidence>
<feature type="compositionally biased region" description="Gly residues" evidence="6">
    <location>
        <begin position="134"/>
        <end position="145"/>
    </location>
</feature>
<evidence type="ECO:0000256" key="1">
    <source>
        <dbReference type="ARBA" id="ARBA00007178"/>
    </source>
</evidence>
<dbReference type="InterPro" id="IPR050253">
    <property type="entry name" value="Seed_Storage-Functional"/>
</dbReference>
<dbReference type="PROSITE" id="PS00305">
    <property type="entry name" value="11S_SEED_STORAGE"/>
    <property type="match status" value="1"/>
</dbReference>
<evidence type="ECO:0000256" key="3">
    <source>
        <dbReference type="ARBA" id="ARBA00023129"/>
    </source>
</evidence>
<dbReference type="GO" id="GO:0045735">
    <property type="term" value="F:nutrient reservoir activity"/>
    <property type="evidence" value="ECO:0007669"/>
    <property type="project" value="UniProtKB-KW"/>
</dbReference>
<organism evidence="8 9">
    <name type="scientific">Cinchona calisaya</name>
    <dbReference type="NCBI Taxonomy" id="153742"/>
    <lineage>
        <taxon>Eukaryota</taxon>
        <taxon>Viridiplantae</taxon>
        <taxon>Streptophyta</taxon>
        <taxon>Embryophyta</taxon>
        <taxon>Tracheophyta</taxon>
        <taxon>Spermatophyta</taxon>
        <taxon>Magnoliopsida</taxon>
        <taxon>eudicotyledons</taxon>
        <taxon>Gunneridae</taxon>
        <taxon>Pentapetalae</taxon>
        <taxon>asterids</taxon>
        <taxon>lamiids</taxon>
        <taxon>Gentianales</taxon>
        <taxon>Rubiaceae</taxon>
        <taxon>Cinchonoideae</taxon>
        <taxon>Cinchoneae</taxon>
        <taxon>Cinchona</taxon>
    </lineage>
</organism>
<dbReference type="SMART" id="SM00835">
    <property type="entry name" value="Cupin_1"/>
    <property type="match status" value="2"/>
</dbReference>
<comment type="function">
    <text evidence="5">Seed storage protein.</text>
</comment>
<dbReference type="InterPro" id="IPR006045">
    <property type="entry name" value="Cupin_1"/>
</dbReference>
<dbReference type="Proteomes" id="UP001630127">
    <property type="component" value="Unassembled WGS sequence"/>
</dbReference>
<dbReference type="EMBL" id="JBJUIK010000008">
    <property type="protein sequence ID" value="KAL3520981.1"/>
    <property type="molecule type" value="Genomic_DNA"/>
</dbReference>
<protein>
    <recommendedName>
        <fullName evidence="7">Cupin type-1 domain-containing protein</fullName>
    </recommendedName>
</protein>